<evidence type="ECO:0000313" key="3">
    <source>
        <dbReference type="Proteomes" id="UP000597762"/>
    </source>
</evidence>
<dbReference type="AlphaFoldDB" id="A0A812BUU3"/>
<feature type="region of interest" description="Disordered" evidence="1">
    <location>
        <begin position="1"/>
        <end position="26"/>
    </location>
</feature>
<protein>
    <submittedName>
        <fullName evidence="2">Uncharacterized protein</fullName>
    </submittedName>
</protein>
<feature type="compositionally biased region" description="Polar residues" evidence="1">
    <location>
        <begin position="234"/>
        <end position="244"/>
    </location>
</feature>
<feature type="compositionally biased region" description="Polar residues" evidence="1">
    <location>
        <begin position="503"/>
        <end position="532"/>
    </location>
</feature>
<evidence type="ECO:0000256" key="1">
    <source>
        <dbReference type="SAM" id="MobiDB-lite"/>
    </source>
</evidence>
<feature type="region of interest" description="Disordered" evidence="1">
    <location>
        <begin position="354"/>
        <end position="375"/>
    </location>
</feature>
<feature type="compositionally biased region" description="Basic and acidic residues" evidence="1">
    <location>
        <begin position="9"/>
        <end position="26"/>
    </location>
</feature>
<proteinExistence type="predicted"/>
<dbReference type="EMBL" id="CAHIKZ030000914">
    <property type="protein sequence ID" value="CAE1244899.1"/>
    <property type="molecule type" value="Genomic_DNA"/>
</dbReference>
<sequence>MTHPADAYDDFKDAESYDNISRNDDLTETDRQLKKEMVHKVKPLDLKKHFDELEELVSLEVRKDSQELVEEPINNINNNNLKGSESDQEESFPYSDAAADQIEDSEIPSFDQVSEAHPLPIPNLTTENSDEQEKLSPDFDDGILQENLVPTKEDIYKKEQNEFSSLDVLGREEHKSEPIDDLSSSTVLNSPNLCEDSGLGDSIVTSGSEDLDKADDMKSEEGMESLPATPDALSDQNLTLSQKNDAGFEDDEDFQPDELLPEMSQAQLADNGEEFFSENISENMCTALENDKLFAKSRNNVPEKVPSAESSQMSVIGALVVGSQLIASAVLGPSAVCPPALKSPYFNSPLHETQQLMGKPPSPQAFPPAASCVSPGNKQINAETESTEDGAILHPLTTMSEESDSQPSSEALVLDLQSKEFAVENGTVSSQSKDCVTAPQMRVTSISAEANMLEDDVSSFTDCFSTHEAITESLNDLSTDDKYHIQEKVPNDENLTLEAEKVSSVSSSPDDTAINTIKETTEALPTSNKPVK</sequence>
<feature type="compositionally biased region" description="Basic and acidic residues" evidence="1">
    <location>
        <begin position="151"/>
        <end position="161"/>
    </location>
</feature>
<comment type="caution">
    <text evidence="2">The sequence shown here is derived from an EMBL/GenBank/DDBJ whole genome shotgun (WGS) entry which is preliminary data.</text>
</comment>
<gene>
    <name evidence="2" type="ORF">SPHA_24519</name>
</gene>
<name>A0A812BUU3_ACAPH</name>
<organism evidence="2 3">
    <name type="scientific">Acanthosepion pharaonis</name>
    <name type="common">Pharaoh cuttlefish</name>
    <name type="synonym">Sepia pharaonis</name>
    <dbReference type="NCBI Taxonomy" id="158019"/>
    <lineage>
        <taxon>Eukaryota</taxon>
        <taxon>Metazoa</taxon>
        <taxon>Spiralia</taxon>
        <taxon>Lophotrochozoa</taxon>
        <taxon>Mollusca</taxon>
        <taxon>Cephalopoda</taxon>
        <taxon>Coleoidea</taxon>
        <taxon>Decapodiformes</taxon>
        <taxon>Sepiida</taxon>
        <taxon>Sepiina</taxon>
        <taxon>Sepiidae</taxon>
        <taxon>Acanthosepion</taxon>
    </lineage>
</organism>
<dbReference type="Proteomes" id="UP000597762">
    <property type="component" value="Unassembled WGS sequence"/>
</dbReference>
<keyword evidence="3" id="KW-1185">Reference proteome</keyword>
<reference evidence="2" key="1">
    <citation type="submission" date="2021-01" db="EMBL/GenBank/DDBJ databases">
        <authorList>
            <person name="Li R."/>
            <person name="Bekaert M."/>
        </authorList>
    </citation>
    <scope>NUCLEOTIDE SEQUENCE</scope>
    <source>
        <strain evidence="2">Farmed</strain>
    </source>
</reference>
<feature type="compositionally biased region" description="Basic and acidic residues" evidence="1">
    <location>
        <begin position="169"/>
        <end position="178"/>
    </location>
</feature>
<feature type="compositionally biased region" description="Polar residues" evidence="1">
    <location>
        <begin position="182"/>
        <end position="192"/>
    </location>
</feature>
<evidence type="ECO:0000313" key="2">
    <source>
        <dbReference type="EMBL" id="CAE1244899.1"/>
    </source>
</evidence>
<feature type="region of interest" description="Disordered" evidence="1">
    <location>
        <begin position="501"/>
        <end position="532"/>
    </location>
</feature>
<feature type="region of interest" description="Disordered" evidence="1">
    <location>
        <begin position="63"/>
        <end position="255"/>
    </location>
</feature>
<feature type="compositionally biased region" description="Basic and acidic residues" evidence="1">
    <location>
        <begin position="210"/>
        <end position="221"/>
    </location>
</feature>
<accession>A0A812BUU3</accession>